<reference evidence="11" key="3">
    <citation type="submission" date="2023-12" db="EMBL/GenBank/DDBJ databases">
        <title>Isolation of organohalide respiring bacteria Dehalococcoides mccartyi strain GPTCE1 in groundwater collected near a chemical plant in Suzhou, China.</title>
        <authorList>
            <person name="Liu G."/>
        </authorList>
    </citation>
    <scope>NUCLEOTIDE SEQUENCE</scope>
    <source>
        <strain evidence="11">GPTCE1</strain>
    </source>
</reference>
<dbReference type="HAMAP" id="MF_00335">
    <property type="entry name" value="RNase_Y"/>
    <property type="match status" value="1"/>
</dbReference>
<feature type="domain" description="HD" evidence="8">
    <location>
        <begin position="343"/>
        <end position="436"/>
    </location>
</feature>
<dbReference type="PANTHER" id="PTHR12826:SF15">
    <property type="entry name" value="RIBONUCLEASE Y"/>
    <property type="match status" value="1"/>
</dbReference>
<dbReference type="Pfam" id="PF00013">
    <property type="entry name" value="KH_1"/>
    <property type="match status" value="1"/>
</dbReference>
<evidence type="ECO:0000313" key="11">
    <source>
        <dbReference type="EMBL" id="WRO07289.1"/>
    </source>
</evidence>
<dbReference type="InterPro" id="IPR006674">
    <property type="entry name" value="HD_domain"/>
</dbReference>
<evidence type="ECO:0000256" key="3">
    <source>
        <dbReference type="ARBA" id="ARBA00022801"/>
    </source>
</evidence>
<dbReference type="Proteomes" id="UP000218257">
    <property type="component" value="Chromosome"/>
</dbReference>
<gene>
    <name evidence="5 11" type="primary">rny</name>
    <name evidence="10" type="ORF">DA01_06070</name>
    <name evidence="9" type="ORF">DEHALATV1_1416</name>
    <name evidence="11" type="ORF">VLL09_07865</name>
</gene>
<evidence type="ECO:0000256" key="2">
    <source>
        <dbReference type="ARBA" id="ARBA00022759"/>
    </source>
</evidence>
<comment type="similarity">
    <text evidence="5">Belongs to the RNase Y family.</text>
</comment>
<dbReference type="RefSeq" id="WP_010937279.1">
    <property type="nucleotide sequence ID" value="NZ_AP017649.1"/>
</dbReference>
<dbReference type="Proteomes" id="UP000053577">
    <property type="component" value="Unassembled WGS sequence"/>
</dbReference>
<dbReference type="GO" id="GO:0016787">
    <property type="term" value="F:hydrolase activity"/>
    <property type="evidence" value="ECO:0007669"/>
    <property type="project" value="UniProtKB-KW"/>
</dbReference>
<dbReference type="EC" id="3.1.-.-" evidence="5 6"/>
<dbReference type="Gene3D" id="1.10.3210.10">
    <property type="entry name" value="Hypothetical protein af1432"/>
    <property type="match status" value="1"/>
</dbReference>
<dbReference type="InterPro" id="IPR036612">
    <property type="entry name" value="KH_dom_type_1_sf"/>
</dbReference>
<dbReference type="PROSITE" id="PS50084">
    <property type="entry name" value="KH_TYPE_1"/>
    <property type="match status" value="1"/>
</dbReference>
<dbReference type="SUPFAM" id="SSF54791">
    <property type="entry name" value="Eukaryotic type KH-domain (KH-domain type I)"/>
    <property type="match status" value="1"/>
</dbReference>
<dbReference type="CDD" id="cd00077">
    <property type="entry name" value="HDc"/>
    <property type="match status" value="1"/>
</dbReference>
<dbReference type="InterPro" id="IPR022711">
    <property type="entry name" value="RNase_Y_N"/>
</dbReference>
<keyword evidence="3 5" id="KW-0378">Hydrolase</keyword>
<evidence type="ECO:0000256" key="6">
    <source>
        <dbReference type="NCBIfam" id="TIGR03319"/>
    </source>
</evidence>
<evidence type="ECO:0000313" key="13">
    <source>
        <dbReference type="Proteomes" id="UP000218257"/>
    </source>
</evidence>
<dbReference type="PROSITE" id="PS51831">
    <property type="entry name" value="HD"/>
    <property type="match status" value="1"/>
</dbReference>
<dbReference type="PANTHER" id="PTHR12826">
    <property type="entry name" value="RIBONUCLEASE Y"/>
    <property type="match status" value="1"/>
</dbReference>
<dbReference type="SUPFAM" id="SSF109604">
    <property type="entry name" value="HD-domain/PDEase-like"/>
    <property type="match status" value="1"/>
</dbReference>
<evidence type="ECO:0000313" key="9">
    <source>
        <dbReference type="EMBL" id="BAZ98044.1"/>
    </source>
</evidence>
<dbReference type="SMR" id="A0A0V8LXJ1"/>
<feature type="transmembrane region" description="Helical" evidence="5">
    <location>
        <begin position="20"/>
        <end position="42"/>
    </location>
</feature>
<dbReference type="NCBIfam" id="TIGR03319">
    <property type="entry name" value="RNase_Y"/>
    <property type="match status" value="1"/>
</dbReference>
<reference evidence="10 12" key="1">
    <citation type="journal article" date="2015" name="Sci. Rep.">
        <title>A comparative genomics and reductive dehalogenase gene transcription study of two chloroethene-respiring bacteria, Dehalococcoides mccartyi strains MB and 11a.</title>
        <authorList>
            <person name="Low A."/>
            <person name="Shen Z."/>
            <person name="Cheng D."/>
            <person name="Rogers M.J."/>
            <person name="Lee P.K."/>
            <person name="He J."/>
        </authorList>
    </citation>
    <scope>NUCLEOTIDE SEQUENCE [LARGE SCALE GENOMIC DNA]</scope>
    <source>
        <strain evidence="10 12">MB</strain>
    </source>
</reference>
<dbReference type="InterPro" id="IPR004088">
    <property type="entry name" value="KH_dom_type_1"/>
</dbReference>
<keyword evidence="5" id="KW-1133">Transmembrane helix</keyword>
<keyword evidence="2 5" id="KW-0255">Endonuclease</keyword>
<evidence type="ECO:0000313" key="10">
    <source>
        <dbReference type="EMBL" id="KSV16237.1"/>
    </source>
</evidence>
<comment type="function">
    <text evidence="5">Endoribonuclease that initiates mRNA decay.</text>
</comment>
<dbReference type="OrthoDB" id="9803205at2"/>
<evidence type="ECO:0000259" key="8">
    <source>
        <dbReference type="PROSITE" id="PS51831"/>
    </source>
</evidence>
<organism evidence="10 12">
    <name type="scientific">Dehalococcoides mccartyi</name>
    <dbReference type="NCBI Taxonomy" id="61435"/>
    <lineage>
        <taxon>Bacteria</taxon>
        <taxon>Bacillati</taxon>
        <taxon>Chloroflexota</taxon>
        <taxon>Dehalococcoidia</taxon>
        <taxon>Dehalococcoidales</taxon>
        <taxon>Dehalococcoidaceae</taxon>
        <taxon>Dehalococcoides</taxon>
    </lineage>
</organism>
<feature type="region of interest" description="Disordered" evidence="7">
    <location>
        <begin position="83"/>
        <end position="117"/>
    </location>
</feature>
<dbReference type="SMART" id="SM00471">
    <property type="entry name" value="HDc"/>
    <property type="match status" value="1"/>
</dbReference>
<keyword evidence="5" id="KW-1003">Cell membrane</keyword>
<evidence type="ECO:0000256" key="4">
    <source>
        <dbReference type="ARBA" id="ARBA00022884"/>
    </source>
</evidence>
<dbReference type="GO" id="GO:0006402">
    <property type="term" value="P:mRNA catabolic process"/>
    <property type="evidence" value="ECO:0007669"/>
    <property type="project" value="UniProtKB-UniRule"/>
</dbReference>
<accession>A0A0V8LXJ1</accession>
<keyword evidence="1 5" id="KW-0540">Nuclease</keyword>
<evidence type="ECO:0000256" key="1">
    <source>
        <dbReference type="ARBA" id="ARBA00022722"/>
    </source>
</evidence>
<dbReference type="GO" id="GO:0004521">
    <property type="term" value="F:RNA endonuclease activity"/>
    <property type="evidence" value="ECO:0007669"/>
    <property type="project" value="UniProtKB-UniRule"/>
</dbReference>
<dbReference type="EMBL" id="JGYD01000027">
    <property type="protein sequence ID" value="KSV16237.1"/>
    <property type="molecule type" value="Genomic_DNA"/>
</dbReference>
<dbReference type="InterPro" id="IPR003607">
    <property type="entry name" value="HD/PDEase_dom"/>
</dbReference>
<dbReference type="eggNOG" id="COG1418">
    <property type="taxonomic scope" value="Bacteria"/>
</dbReference>
<dbReference type="InterPro" id="IPR017705">
    <property type="entry name" value="Ribonuclease_Y"/>
</dbReference>
<dbReference type="AlphaFoldDB" id="A0A0V8LXJ1"/>
<dbReference type="Proteomes" id="UP001327986">
    <property type="component" value="Chromosome"/>
</dbReference>
<dbReference type="SMART" id="SM00322">
    <property type="entry name" value="KH"/>
    <property type="match status" value="1"/>
</dbReference>
<dbReference type="Pfam" id="PF12072">
    <property type="entry name" value="RNase_Y_N"/>
    <property type="match status" value="1"/>
</dbReference>
<name>A0A0V8LXJ1_9CHLR</name>
<proteinExistence type="inferred from homology"/>
<dbReference type="Gene3D" id="3.30.1370.10">
    <property type="entry name" value="K Homology domain, type 1"/>
    <property type="match status" value="1"/>
</dbReference>
<dbReference type="InterPro" id="IPR004087">
    <property type="entry name" value="KH_dom"/>
</dbReference>
<dbReference type="InterPro" id="IPR006675">
    <property type="entry name" value="HDIG_dom"/>
</dbReference>
<reference evidence="9 13" key="2">
    <citation type="journal article" date="2017" name="Sci. Rep.">
        <title>Isolation and genomic characterization of a Dehalococcoides strain suggests genomic rearrangement during culture.</title>
        <authorList>
            <person name="Yohda M."/>
            <person name="Ikegami K."/>
            <person name="Aita Y."/>
            <person name="Kitajima M."/>
            <person name="Takechi A."/>
            <person name="Iwamoto M."/>
            <person name="Fukuda T."/>
            <person name="Tamura N."/>
            <person name="Shibasaki J."/>
            <person name="Koike S."/>
            <person name="Komatsu D."/>
            <person name="Miyagi S."/>
            <person name="Nishimura M."/>
            <person name="Uchino Y."/>
            <person name="Shiroma A."/>
            <person name="Shimoji M."/>
            <person name="Tamotsu H."/>
            <person name="Ashimine N."/>
            <person name="Shinzato M."/>
            <person name="Ohki S."/>
            <person name="Nakano K."/>
            <person name="Teruya K."/>
            <person name="Satou K."/>
            <person name="Hirano T."/>
            <person name="Yagi O."/>
        </authorList>
    </citation>
    <scope>NUCLEOTIDE SEQUENCE [LARGE SCALE GENOMIC DNA]</scope>
    <source>
        <strain evidence="9 13">UCH-ATV1</strain>
    </source>
</reference>
<evidence type="ECO:0000256" key="5">
    <source>
        <dbReference type="HAMAP-Rule" id="MF_00335"/>
    </source>
</evidence>
<keyword evidence="4 5" id="KW-0694">RNA-binding</keyword>
<dbReference type="GeneID" id="3229069"/>
<dbReference type="GO" id="GO:0003723">
    <property type="term" value="F:RNA binding"/>
    <property type="evidence" value="ECO:0007669"/>
    <property type="project" value="UniProtKB-UniRule"/>
</dbReference>
<keyword evidence="5" id="KW-0812">Transmembrane</keyword>
<dbReference type="Pfam" id="PF01966">
    <property type="entry name" value="HD"/>
    <property type="match status" value="1"/>
</dbReference>
<dbReference type="EMBL" id="AP017649">
    <property type="protein sequence ID" value="BAZ98044.1"/>
    <property type="molecule type" value="Genomic_DNA"/>
</dbReference>
<keyword evidence="5" id="KW-0472">Membrane</keyword>
<evidence type="ECO:0000256" key="7">
    <source>
        <dbReference type="SAM" id="MobiDB-lite"/>
    </source>
</evidence>
<dbReference type="GO" id="GO:0005886">
    <property type="term" value="C:plasma membrane"/>
    <property type="evidence" value="ECO:0007669"/>
    <property type="project" value="UniProtKB-SubCell"/>
</dbReference>
<dbReference type="EMBL" id="CP141531">
    <property type="protein sequence ID" value="WRO07289.1"/>
    <property type="molecule type" value="Genomic_DNA"/>
</dbReference>
<comment type="subcellular location">
    <subcellularLocation>
        <location evidence="5">Cell membrane</location>
        <topology evidence="5">Single-pass membrane protein</topology>
    </subcellularLocation>
</comment>
<protein>
    <recommendedName>
        <fullName evidence="5 6">Ribonuclease Y</fullName>
        <shortName evidence="5">RNase Y</shortName>
        <ecNumber evidence="5 6">3.1.-.-</ecNumber>
    </recommendedName>
</protein>
<dbReference type="eggNOG" id="COG4372">
    <property type="taxonomic scope" value="Bacteria"/>
</dbReference>
<sequence length="527" mass="58973">MLEFFMETAPTTTTGLPLSAILAIFFSFIIGIVFGGMALFVFRGFIMNRQLRIAQRKATKMLADSKVEAKDVLVEAKREADKARNSAEAELKERRSELAKQENRVMQKTEALDRKLENLEQREQSLTNREKSIDETQSQIEEIRTAELKRLEEVASMTTEQAKSSLLEMLEGEMQQETSRRLREWEIKIKAEADEKAREIVSQAIQRCASDVVTETTTNVVPLPSDEMKGRLIGREGRNIRALEQATGVDLIIDDTPEAVTISSFDPVRREIARQALSKLIIDGRIHPARIEEVVAKAKEEVEAAMIASGEQAAYQAGVHGLRPEIIKVMGRLKYRTSYGQNVLQHSIEVAQMSGMIGSELGVNVTLARRAGFLHDIGKAVDRDVEGTHTQIGADMVKQWEKSPEVIKGVAEHHFDTPTVSIWGFIVSAADAISSARPGARRESLENYIKRLKALEEIADSFKGVEKSFAIQAGREVRIMVKPEEIDDLGAMRLARDIVKKIEDGLEYPGQIKVTVIRETRSVDFAK</sequence>
<dbReference type="NCBIfam" id="TIGR00277">
    <property type="entry name" value="HDIG"/>
    <property type="match status" value="1"/>
</dbReference>
<evidence type="ECO:0000313" key="12">
    <source>
        <dbReference type="Proteomes" id="UP000053577"/>
    </source>
</evidence>
<dbReference type="CDD" id="cd22431">
    <property type="entry name" value="KH-I_RNaseY"/>
    <property type="match status" value="1"/>
</dbReference>
<dbReference type="PATRIC" id="fig|243164.10.peg.1518"/>